<reference evidence="2 3" key="1">
    <citation type="submission" date="2018-05" db="EMBL/GenBank/DDBJ databases">
        <title>Leucothrix arctica sp. nov., isolated from Arctic seawater.</title>
        <authorList>
            <person name="Choi A."/>
            <person name="Baek K."/>
        </authorList>
    </citation>
    <scope>NUCLEOTIDE SEQUENCE [LARGE SCALE GENOMIC DNA]</scope>
    <source>
        <strain evidence="2 3">IMCC9719</strain>
    </source>
</reference>
<gene>
    <name evidence="2" type="ORF">DKT75_05940</name>
</gene>
<dbReference type="AlphaFoldDB" id="A0A317CFZ1"/>
<sequence>MKCPSCRIKAINFITWAQGLSAFKTNCSNCNTALKANALVYVILLFTLIATFSFFPYVEGVVGYLGLSDINSKLKVFVLIPVILLGAALAWFFGGYKISKKQSYSK</sequence>
<keyword evidence="1" id="KW-1133">Transmembrane helix</keyword>
<evidence type="ECO:0000256" key="1">
    <source>
        <dbReference type="SAM" id="Phobius"/>
    </source>
</evidence>
<feature type="transmembrane region" description="Helical" evidence="1">
    <location>
        <begin position="38"/>
        <end position="58"/>
    </location>
</feature>
<feature type="transmembrane region" description="Helical" evidence="1">
    <location>
        <begin position="78"/>
        <end position="96"/>
    </location>
</feature>
<comment type="caution">
    <text evidence="2">The sequence shown here is derived from an EMBL/GenBank/DDBJ whole genome shotgun (WGS) entry which is preliminary data.</text>
</comment>
<dbReference type="Proteomes" id="UP000245506">
    <property type="component" value="Unassembled WGS sequence"/>
</dbReference>
<accession>A0A317CFZ1</accession>
<organism evidence="2 3">
    <name type="scientific">Leucothrix arctica</name>
    <dbReference type="NCBI Taxonomy" id="1481894"/>
    <lineage>
        <taxon>Bacteria</taxon>
        <taxon>Pseudomonadati</taxon>
        <taxon>Pseudomonadota</taxon>
        <taxon>Gammaproteobacteria</taxon>
        <taxon>Thiotrichales</taxon>
        <taxon>Thiotrichaceae</taxon>
        <taxon>Leucothrix</taxon>
    </lineage>
</organism>
<evidence type="ECO:0008006" key="4">
    <source>
        <dbReference type="Google" id="ProtNLM"/>
    </source>
</evidence>
<dbReference type="RefSeq" id="WP_109822507.1">
    <property type="nucleotide sequence ID" value="NZ_QGKL01000019.1"/>
</dbReference>
<protein>
    <recommendedName>
        <fullName evidence="4">DUF983 domain-containing protein</fullName>
    </recommendedName>
</protein>
<keyword evidence="1" id="KW-0472">Membrane</keyword>
<dbReference type="EMBL" id="QGKL01000019">
    <property type="protein sequence ID" value="PWQ97465.1"/>
    <property type="molecule type" value="Genomic_DNA"/>
</dbReference>
<name>A0A317CFZ1_9GAMM</name>
<keyword evidence="3" id="KW-1185">Reference proteome</keyword>
<evidence type="ECO:0000313" key="3">
    <source>
        <dbReference type="Proteomes" id="UP000245506"/>
    </source>
</evidence>
<proteinExistence type="predicted"/>
<evidence type="ECO:0000313" key="2">
    <source>
        <dbReference type="EMBL" id="PWQ97465.1"/>
    </source>
</evidence>
<keyword evidence="1" id="KW-0812">Transmembrane</keyword>